<dbReference type="PANTHER" id="PTHR21381:SF3">
    <property type="entry name" value="SGC REGION PROTEIN SGCQ-RELATED"/>
    <property type="match status" value="1"/>
</dbReference>
<comment type="similarity">
    <text evidence="1">Belongs to the BtpA family.</text>
</comment>
<dbReference type="InterPro" id="IPR005137">
    <property type="entry name" value="BtpA"/>
</dbReference>
<dbReference type="Proteomes" id="UP000240259">
    <property type="component" value="Unassembled WGS sequence"/>
</dbReference>
<dbReference type="SUPFAM" id="SSF51366">
    <property type="entry name" value="Ribulose-phoshate binding barrel"/>
    <property type="match status" value="1"/>
</dbReference>
<dbReference type="RefSeq" id="WP_107650978.1">
    <property type="nucleotide sequence ID" value="NZ_PZJX01000039.1"/>
</dbReference>
<gene>
    <name evidence="3" type="ORF">C9427_20805</name>
</gene>
<sequence length="295" mass="31494">MTKSPKSIGSKSIGSKPIGSKPIGQVADDALRSIFGRNKVVIGVVHLAPLPGAPRYNGEAVEAIYQRGVDDAKAYLHGGCDGVIVENHGDVPFAKPDDIGPETSAYMSVVSDRIRRELGRPIGINVLANASIPALSIASASGAAFVRVNQWANAYVANEGFIEGEAARAMRFRARLRANGIRIFADAHVKHGAHAIVGDRPVEEQVKDLVFFDADAIIATGQRTGHAADLGYIRMIKEAAGLPTLVGSGVTPDNVNDILDIVDGVIVASSLKYDGVWWNQVEPQRVNAFIRDIKR</sequence>
<comment type="caution">
    <text evidence="3">The sequence shown here is derived from an EMBL/GenBank/DDBJ whole genome shotgun (WGS) entry which is preliminary data.</text>
</comment>
<organism evidence="3 4">
    <name type="scientific">Mesorhizobium helmanticense</name>
    <dbReference type="NCBI Taxonomy" id="1776423"/>
    <lineage>
        <taxon>Bacteria</taxon>
        <taxon>Pseudomonadati</taxon>
        <taxon>Pseudomonadota</taxon>
        <taxon>Alphaproteobacteria</taxon>
        <taxon>Hyphomicrobiales</taxon>
        <taxon>Phyllobacteriaceae</taxon>
        <taxon>Mesorhizobium</taxon>
    </lineage>
</organism>
<evidence type="ECO:0000256" key="2">
    <source>
        <dbReference type="SAM" id="MobiDB-lite"/>
    </source>
</evidence>
<dbReference type="Pfam" id="PF03437">
    <property type="entry name" value="BtpA"/>
    <property type="match status" value="1"/>
</dbReference>
<dbReference type="PANTHER" id="PTHR21381">
    <property type="entry name" value="ZGC:162297"/>
    <property type="match status" value="1"/>
</dbReference>
<dbReference type="InterPro" id="IPR011060">
    <property type="entry name" value="RibuloseP-bd_barrel"/>
</dbReference>
<name>A0A2T4IS12_9HYPH</name>
<keyword evidence="4" id="KW-1185">Reference proteome</keyword>
<dbReference type="NCBIfam" id="TIGR00259">
    <property type="entry name" value="thylakoid_BtpA"/>
    <property type="match status" value="1"/>
</dbReference>
<dbReference type="PIRSF" id="PIRSF005956">
    <property type="entry name" value="BtpA"/>
    <property type="match status" value="1"/>
</dbReference>
<dbReference type="AlphaFoldDB" id="A0A2T4IS12"/>
<evidence type="ECO:0000256" key="1">
    <source>
        <dbReference type="ARBA" id="ARBA00006007"/>
    </source>
</evidence>
<feature type="region of interest" description="Disordered" evidence="2">
    <location>
        <begin position="1"/>
        <end position="20"/>
    </location>
</feature>
<evidence type="ECO:0000313" key="4">
    <source>
        <dbReference type="Proteomes" id="UP000240259"/>
    </source>
</evidence>
<dbReference type="OrthoDB" id="9791357at2"/>
<evidence type="ECO:0000313" key="3">
    <source>
        <dbReference type="EMBL" id="PTE08429.1"/>
    </source>
</evidence>
<protein>
    <submittedName>
        <fullName evidence="3">BtpA family membrane complex biogenesis protein</fullName>
    </submittedName>
</protein>
<accession>A0A2T4IS12</accession>
<reference evidence="3 4" key="1">
    <citation type="submission" date="2018-03" db="EMBL/GenBank/DDBJ databases">
        <title>Genome sequence of the symbiotic type strain Mesorhizobium helmanticense CSLC115NT isolated from Lotus corniculatus nodules.</title>
        <authorList>
            <person name="Sannazzaro A.I."/>
            <person name="Torres Tejerizo G.A."/>
            <person name="Dip D."/>
            <person name="Caballero M."/>
            <person name="Pistorio M."/>
            <person name="Estrella M.J."/>
        </authorList>
    </citation>
    <scope>NUCLEOTIDE SEQUENCE [LARGE SCALE GENOMIC DNA]</scope>
    <source>
        <strain evidence="3 4">CSLC115N</strain>
    </source>
</reference>
<proteinExistence type="inferred from homology"/>
<dbReference type="EMBL" id="PZJX01000039">
    <property type="protein sequence ID" value="PTE08429.1"/>
    <property type="molecule type" value="Genomic_DNA"/>
</dbReference>